<dbReference type="InterPro" id="IPR011053">
    <property type="entry name" value="Single_hybrid_motif"/>
</dbReference>
<sequence length="566" mass="59293">MSEQEIRVPELGGAESVEIVGVLVSVGDSVNTEDPLLELESDKATVELPAPAAGKITRLDVKEGDSLKEGDLVGMMDTAEGGDSGDSEQAGDDAESTGDDKASAGASSARDGDEPQNADAETSGGEQTIQVPELGGADSVEIVSVLVSVGDSVNAEDPLLELESDKATVEMPSPATGKITRLDVKEGDSLKEGDVVGMMEVAGGGDEGAGSKEQGTGSKAQGAAESGAQEETVGAGSARDNTGSQQAASSPAPSPEPPSAAEPSGKRVHAGPAVRRIAREFGADLQQIKGSGPKGRILKEDVQAWVRNQLQSGGSKPAGGGAGIPEVPLPDFSQFGEVERRSMTKIQRLTAQGMHRSWLNVPHVTQFEKADITDLEAFRKDHKTEGEKRGVKMTLLPFLMKACAHALTTYPQFNVSLDMANEQIIQKHYCHIGIAVDTPNGLVVPVIRDVDRKSIWQLAEEAQELAGKARDKKLTNNDMSGACFTITSLGGIGGTAFTPIVNSPEVAILGASKASMEPVWDGAQFQPRLMLPLSLSYDHRAINGADAARFTTLLSKTLGDLRELLL</sequence>
<feature type="domain" description="Lipoyl-binding" evidence="11">
    <location>
        <begin position="126"/>
        <end position="200"/>
    </location>
</feature>
<organism evidence="13 14">
    <name type="scientific">Halovibrio salipaludis</name>
    <dbReference type="NCBI Taxonomy" id="2032626"/>
    <lineage>
        <taxon>Bacteria</taxon>
        <taxon>Pseudomonadati</taxon>
        <taxon>Pseudomonadota</taxon>
        <taxon>Gammaproteobacteria</taxon>
        <taxon>Oceanospirillales</taxon>
        <taxon>Halomonadaceae</taxon>
        <taxon>Halovibrio</taxon>
    </lineage>
</organism>
<dbReference type="GO" id="GO:0005737">
    <property type="term" value="C:cytoplasm"/>
    <property type="evidence" value="ECO:0007669"/>
    <property type="project" value="TreeGrafter"/>
</dbReference>
<dbReference type="InterPro" id="IPR003016">
    <property type="entry name" value="2-oxoA_DH_lipoyl-BS"/>
</dbReference>
<dbReference type="OrthoDB" id="9805770at2"/>
<evidence type="ECO:0000256" key="2">
    <source>
        <dbReference type="ARBA" id="ARBA00011484"/>
    </source>
</evidence>
<reference evidence="13 14" key="1">
    <citation type="submission" date="2017-08" db="EMBL/GenBank/DDBJ databases">
        <title>Halovibrio sewagensis sp. nov., isolated from wastewater of high salinity.</title>
        <authorList>
            <person name="Dong X."/>
            <person name="Zhang G."/>
        </authorList>
    </citation>
    <scope>NUCLEOTIDE SEQUENCE [LARGE SCALE GENOMIC DNA]</scope>
    <source>
        <strain evidence="13 14">YL5-2</strain>
    </source>
</reference>
<feature type="domain" description="Peripheral subunit-binding (PSBD)" evidence="12">
    <location>
        <begin position="269"/>
        <end position="306"/>
    </location>
</feature>
<dbReference type="EC" id="2.3.1.12" evidence="9"/>
<evidence type="ECO:0000256" key="9">
    <source>
        <dbReference type="RuleBase" id="RU361137"/>
    </source>
</evidence>
<accession>A0A2A2EYH3</accession>
<gene>
    <name evidence="13" type="primary">aceF</name>
    <name evidence="13" type="ORF">CK501_14885</name>
</gene>
<dbReference type="Pfam" id="PF00364">
    <property type="entry name" value="Biotin_lipoyl"/>
    <property type="match status" value="2"/>
</dbReference>
<evidence type="ECO:0000259" key="11">
    <source>
        <dbReference type="PROSITE" id="PS50968"/>
    </source>
</evidence>
<dbReference type="NCBIfam" id="TIGR01348">
    <property type="entry name" value="PDHac_trf_long"/>
    <property type="match status" value="1"/>
</dbReference>
<evidence type="ECO:0000256" key="8">
    <source>
        <dbReference type="ARBA" id="ARBA00048370"/>
    </source>
</evidence>
<keyword evidence="6 9" id="KW-0012">Acyltransferase</keyword>
<dbReference type="GO" id="GO:0004742">
    <property type="term" value="F:dihydrolipoyllysine-residue acetyltransferase activity"/>
    <property type="evidence" value="ECO:0007669"/>
    <property type="project" value="UniProtKB-UniRule"/>
</dbReference>
<feature type="region of interest" description="Disordered" evidence="10">
    <location>
        <begin position="164"/>
        <end position="271"/>
    </location>
</feature>
<dbReference type="PROSITE" id="PS00189">
    <property type="entry name" value="LIPOYL"/>
    <property type="match status" value="2"/>
</dbReference>
<evidence type="ECO:0000256" key="1">
    <source>
        <dbReference type="ARBA" id="ARBA00007317"/>
    </source>
</evidence>
<dbReference type="InterPro" id="IPR004167">
    <property type="entry name" value="PSBD"/>
</dbReference>
<dbReference type="GO" id="GO:0031405">
    <property type="term" value="F:lipoic acid binding"/>
    <property type="evidence" value="ECO:0007669"/>
    <property type="project" value="TreeGrafter"/>
</dbReference>
<dbReference type="SUPFAM" id="SSF52777">
    <property type="entry name" value="CoA-dependent acyltransferases"/>
    <property type="match status" value="1"/>
</dbReference>
<dbReference type="Pfam" id="PF02817">
    <property type="entry name" value="E3_binding"/>
    <property type="match status" value="1"/>
</dbReference>
<dbReference type="AlphaFoldDB" id="A0A2A2EYH3"/>
<keyword evidence="14" id="KW-1185">Reference proteome</keyword>
<dbReference type="FunFam" id="3.30.559.10:FF:000004">
    <property type="entry name" value="Acetyltransferase component of pyruvate dehydrogenase complex"/>
    <property type="match status" value="1"/>
</dbReference>
<dbReference type="Proteomes" id="UP000218896">
    <property type="component" value="Unassembled WGS sequence"/>
</dbReference>
<feature type="domain" description="Lipoyl-binding" evidence="11">
    <location>
        <begin position="3"/>
        <end position="77"/>
    </location>
</feature>
<evidence type="ECO:0000313" key="13">
    <source>
        <dbReference type="EMBL" id="PAU77738.1"/>
    </source>
</evidence>
<dbReference type="SUPFAM" id="SSF47005">
    <property type="entry name" value="Peripheral subunit-binding domain of 2-oxo acid dehydrogenase complex"/>
    <property type="match status" value="1"/>
</dbReference>
<feature type="compositionally biased region" description="Basic and acidic residues" evidence="10">
    <location>
        <begin position="57"/>
        <end position="71"/>
    </location>
</feature>
<dbReference type="InterPro" id="IPR000089">
    <property type="entry name" value="Biotin_lipoyl"/>
</dbReference>
<dbReference type="Gene3D" id="4.10.320.10">
    <property type="entry name" value="E3-binding domain"/>
    <property type="match status" value="1"/>
</dbReference>
<dbReference type="InterPro" id="IPR036625">
    <property type="entry name" value="E3-bd_dom_sf"/>
</dbReference>
<evidence type="ECO:0000256" key="4">
    <source>
        <dbReference type="ARBA" id="ARBA00022737"/>
    </source>
</evidence>
<dbReference type="PROSITE" id="PS50968">
    <property type="entry name" value="BIOTINYL_LIPOYL"/>
    <property type="match status" value="2"/>
</dbReference>
<dbReference type="InterPro" id="IPR023213">
    <property type="entry name" value="CAT-like_dom_sf"/>
</dbReference>
<evidence type="ECO:0000256" key="10">
    <source>
        <dbReference type="SAM" id="MobiDB-lite"/>
    </source>
</evidence>
<comment type="catalytic activity">
    <reaction evidence="8 9">
        <text>N(6)-[(R)-dihydrolipoyl]-L-lysyl-[protein] + acetyl-CoA = N(6)-[(R)-S(8)-acetyldihydrolipoyl]-L-lysyl-[protein] + CoA</text>
        <dbReference type="Rhea" id="RHEA:17017"/>
        <dbReference type="Rhea" id="RHEA-COMP:10475"/>
        <dbReference type="Rhea" id="RHEA-COMP:10478"/>
        <dbReference type="ChEBI" id="CHEBI:57287"/>
        <dbReference type="ChEBI" id="CHEBI:57288"/>
        <dbReference type="ChEBI" id="CHEBI:83100"/>
        <dbReference type="ChEBI" id="CHEBI:83111"/>
        <dbReference type="EC" id="2.3.1.12"/>
    </reaction>
</comment>
<protein>
    <recommendedName>
        <fullName evidence="9">Acetyltransferase component of pyruvate dehydrogenase complex</fullName>
        <ecNumber evidence="9">2.3.1.12</ecNumber>
    </recommendedName>
</protein>
<dbReference type="PANTHER" id="PTHR43178">
    <property type="entry name" value="DIHYDROLIPOAMIDE ACETYLTRANSFERASE COMPONENT OF PYRUVATE DEHYDROGENASE COMPLEX"/>
    <property type="match status" value="1"/>
</dbReference>
<name>A0A2A2EYH3_9GAMM</name>
<comment type="cofactor">
    <cofactor evidence="9">
        <name>(R)-lipoate</name>
        <dbReference type="ChEBI" id="CHEBI:83088"/>
    </cofactor>
    <text evidence="9">Binds 2 lipoyl cofactors covalently.</text>
</comment>
<feature type="region of interest" description="Disordered" evidence="10">
    <location>
        <begin position="49"/>
        <end position="135"/>
    </location>
</feature>
<comment type="similarity">
    <text evidence="1 9">Belongs to the 2-oxoacid dehydrogenase family.</text>
</comment>
<evidence type="ECO:0000259" key="12">
    <source>
        <dbReference type="PROSITE" id="PS51826"/>
    </source>
</evidence>
<feature type="compositionally biased region" description="Low complexity" evidence="10">
    <location>
        <begin position="217"/>
        <end position="231"/>
    </location>
</feature>
<dbReference type="RefSeq" id="WP_095618537.1">
    <property type="nucleotide sequence ID" value="NZ_NSKD01000009.1"/>
</dbReference>
<evidence type="ECO:0000313" key="14">
    <source>
        <dbReference type="Proteomes" id="UP000218896"/>
    </source>
</evidence>
<dbReference type="Pfam" id="PF00198">
    <property type="entry name" value="2-oxoacid_dh"/>
    <property type="match status" value="1"/>
</dbReference>
<feature type="compositionally biased region" description="Basic and acidic residues" evidence="10">
    <location>
        <begin position="180"/>
        <end position="194"/>
    </location>
</feature>
<proteinExistence type="inferred from homology"/>
<dbReference type="InterPro" id="IPR001078">
    <property type="entry name" value="2-oxoacid_DH_actylTfrase"/>
</dbReference>
<keyword evidence="3 9" id="KW-0808">Transferase</keyword>
<dbReference type="Gene3D" id="2.40.50.100">
    <property type="match status" value="2"/>
</dbReference>
<dbReference type="SUPFAM" id="SSF51230">
    <property type="entry name" value="Single hybrid motif"/>
    <property type="match status" value="2"/>
</dbReference>
<dbReference type="PANTHER" id="PTHR43178:SF2">
    <property type="entry name" value="DIHYDROLIPOYLLYSINE-RESIDUE ACETYLTRANSFERASE COMPONENT OF PYRUVATE DEHYDROGENASE COMPLEX"/>
    <property type="match status" value="1"/>
</dbReference>
<evidence type="ECO:0000256" key="6">
    <source>
        <dbReference type="ARBA" id="ARBA00023315"/>
    </source>
</evidence>
<dbReference type="EMBL" id="NSKD01000009">
    <property type="protein sequence ID" value="PAU77738.1"/>
    <property type="molecule type" value="Genomic_DNA"/>
</dbReference>
<dbReference type="InterPro" id="IPR006256">
    <property type="entry name" value="AcTrfase_Pyrv_DH_cplx"/>
</dbReference>
<keyword evidence="4" id="KW-0677">Repeat</keyword>
<keyword evidence="5 9" id="KW-0450">Lipoyl</keyword>
<dbReference type="GO" id="GO:0045254">
    <property type="term" value="C:pyruvate dehydrogenase complex"/>
    <property type="evidence" value="ECO:0007669"/>
    <property type="project" value="UniProtKB-UniRule"/>
</dbReference>
<dbReference type="Gene3D" id="3.30.559.10">
    <property type="entry name" value="Chloramphenicol acetyltransferase-like domain"/>
    <property type="match status" value="1"/>
</dbReference>
<evidence type="ECO:0000256" key="3">
    <source>
        <dbReference type="ARBA" id="ARBA00022679"/>
    </source>
</evidence>
<comment type="function">
    <text evidence="7">The pyruvate dehydrogenase complex catalyzes the overall conversion of pyruvate to acetyl-CoA and CO(2). It contains multiple copies of three enzymatic components: pyruvate dehydrogenase (E1), dihydrolipoamide acetyltransferase (E2) and lipoamide dehydrogenase (E3).</text>
</comment>
<evidence type="ECO:0000256" key="7">
    <source>
        <dbReference type="ARBA" id="ARBA00025211"/>
    </source>
</evidence>
<comment type="caution">
    <text evidence="13">The sequence shown here is derived from an EMBL/GenBank/DDBJ whole genome shotgun (WGS) entry which is preliminary data.</text>
</comment>
<evidence type="ECO:0000256" key="5">
    <source>
        <dbReference type="ARBA" id="ARBA00022823"/>
    </source>
</evidence>
<feature type="compositionally biased region" description="Acidic residues" evidence="10">
    <location>
        <begin position="83"/>
        <end position="97"/>
    </location>
</feature>
<dbReference type="PROSITE" id="PS51826">
    <property type="entry name" value="PSBD"/>
    <property type="match status" value="1"/>
</dbReference>
<dbReference type="GO" id="GO:0006086">
    <property type="term" value="P:pyruvate decarboxylation to acetyl-CoA"/>
    <property type="evidence" value="ECO:0007669"/>
    <property type="project" value="UniProtKB-UniRule"/>
</dbReference>
<dbReference type="InterPro" id="IPR050743">
    <property type="entry name" value="2-oxoacid_DH_E2_comp"/>
</dbReference>
<comment type="subunit">
    <text evidence="2 9">Forms a 24-polypeptide structural core with octahedral symmetry.</text>
</comment>
<dbReference type="CDD" id="cd06849">
    <property type="entry name" value="lipoyl_domain"/>
    <property type="match status" value="2"/>
</dbReference>